<evidence type="ECO:0000256" key="1">
    <source>
        <dbReference type="SAM" id="MobiDB-lite"/>
    </source>
</evidence>
<protein>
    <submittedName>
        <fullName evidence="2">Uncharacterized protein</fullName>
    </submittedName>
</protein>
<reference evidence="2 3" key="1">
    <citation type="journal article" date="2023" name="Plants (Basel)">
        <title>Bridging the Gap: Combining Genomics and Transcriptomics Approaches to Understand Stylosanthes scabra, an Orphan Legume from the Brazilian Caatinga.</title>
        <authorList>
            <person name="Ferreira-Neto J.R.C."/>
            <person name="da Silva M.D."/>
            <person name="Binneck E."/>
            <person name="de Melo N.F."/>
            <person name="da Silva R.H."/>
            <person name="de Melo A.L.T.M."/>
            <person name="Pandolfi V."/>
            <person name="Bustamante F.O."/>
            <person name="Brasileiro-Vidal A.C."/>
            <person name="Benko-Iseppon A.M."/>
        </authorList>
    </citation>
    <scope>NUCLEOTIDE SEQUENCE [LARGE SCALE GENOMIC DNA]</scope>
    <source>
        <tissue evidence="2">Leaves</tissue>
    </source>
</reference>
<dbReference type="EMBL" id="JASCZI010242192">
    <property type="protein sequence ID" value="MED6210063.1"/>
    <property type="molecule type" value="Genomic_DNA"/>
</dbReference>
<feature type="region of interest" description="Disordered" evidence="1">
    <location>
        <begin position="1"/>
        <end position="20"/>
    </location>
</feature>
<organism evidence="2 3">
    <name type="scientific">Stylosanthes scabra</name>
    <dbReference type="NCBI Taxonomy" id="79078"/>
    <lineage>
        <taxon>Eukaryota</taxon>
        <taxon>Viridiplantae</taxon>
        <taxon>Streptophyta</taxon>
        <taxon>Embryophyta</taxon>
        <taxon>Tracheophyta</taxon>
        <taxon>Spermatophyta</taxon>
        <taxon>Magnoliopsida</taxon>
        <taxon>eudicotyledons</taxon>
        <taxon>Gunneridae</taxon>
        <taxon>Pentapetalae</taxon>
        <taxon>rosids</taxon>
        <taxon>fabids</taxon>
        <taxon>Fabales</taxon>
        <taxon>Fabaceae</taxon>
        <taxon>Papilionoideae</taxon>
        <taxon>50 kb inversion clade</taxon>
        <taxon>dalbergioids sensu lato</taxon>
        <taxon>Dalbergieae</taxon>
        <taxon>Pterocarpus clade</taxon>
        <taxon>Stylosanthes</taxon>
    </lineage>
</organism>
<sequence>MFLRGRRGDGDDRRCDGDGRGLQARPWSRVVLRKPPPFLAAILPWDRVKAALTGTTAGRRDGDGDTAQRSTVAVMARVGSRMEECVVEKVETTRRLSFQWQNFKAEKVPPPWFALESIAGPVSATVHSAPMAASIGGRFWTEGEHLTTPIHGPKQFSLFVVSEQKFYQ</sequence>
<dbReference type="Proteomes" id="UP001341840">
    <property type="component" value="Unassembled WGS sequence"/>
</dbReference>
<evidence type="ECO:0000313" key="2">
    <source>
        <dbReference type="EMBL" id="MED6210063.1"/>
    </source>
</evidence>
<gene>
    <name evidence="2" type="ORF">PIB30_060536</name>
</gene>
<feature type="compositionally biased region" description="Basic and acidic residues" evidence="1">
    <location>
        <begin position="1"/>
        <end position="19"/>
    </location>
</feature>
<evidence type="ECO:0000313" key="3">
    <source>
        <dbReference type="Proteomes" id="UP001341840"/>
    </source>
</evidence>
<name>A0ABU6YMG9_9FABA</name>
<accession>A0ABU6YMG9</accession>
<proteinExistence type="predicted"/>
<keyword evidence="3" id="KW-1185">Reference proteome</keyword>
<comment type="caution">
    <text evidence="2">The sequence shown here is derived from an EMBL/GenBank/DDBJ whole genome shotgun (WGS) entry which is preliminary data.</text>
</comment>